<dbReference type="EMBL" id="PVXM01000011">
    <property type="protein sequence ID" value="PRR74250.1"/>
    <property type="molecule type" value="Genomic_DNA"/>
</dbReference>
<protein>
    <submittedName>
        <fullName evidence="1">Uncharacterized protein</fullName>
    </submittedName>
</protein>
<dbReference type="AlphaFoldDB" id="A0A2T0AUQ1"/>
<reference evidence="1 2" key="1">
    <citation type="submission" date="2018-03" db="EMBL/GenBank/DDBJ databases">
        <title>Genome sequence of Moorella humiferrea DSM 23265.</title>
        <authorList>
            <person name="Poehlein A."/>
            <person name="Daniel R."/>
        </authorList>
    </citation>
    <scope>NUCLEOTIDE SEQUENCE [LARGE SCALE GENOMIC DNA]</scope>
    <source>
        <strain evidence="1 2">DSM 23265</strain>
    </source>
</reference>
<organism evidence="1 2">
    <name type="scientific">Neomoorella humiferrea</name>
    <dbReference type="NCBI Taxonomy" id="676965"/>
    <lineage>
        <taxon>Bacteria</taxon>
        <taxon>Bacillati</taxon>
        <taxon>Bacillota</taxon>
        <taxon>Clostridia</taxon>
        <taxon>Neomoorellales</taxon>
        <taxon>Neomoorellaceae</taxon>
        <taxon>Neomoorella</taxon>
    </lineage>
</organism>
<proteinExistence type="predicted"/>
<evidence type="ECO:0000313" key="2">
    <source>
        <dbReference type="Proteomes" id="UP000238415"/>
    </source>
</evidence>
<keyword evidence="2" id="KW-1185">Reference proteome</keyword>
<comment type="caution">
    <text evidence="1">The sequence shown here is derived from an EMBL/GenBank/DDBJ whole genome shotgun (WGS) entry which is preliminary data.</text>
</comment>
<gene>
    <name evidence="1" type="ORF">MOHU_08490</name>
</gene>
<dbReference type="Proteomes" id="UP000238415">
    <property type="component" value="Unassembled WGS sequence"/>
</dbReference>
<name>A0A2T0AUQ1_9FIRM</name>
<sequence length="32" mass="3848">MIQEYFDFLKKIAITFALTQEFRLIKEVIALN</sequence>
<evidence type="ECO:0000313" key="1">
    <source>
        <dbReference type="EMBL" id="PRR74250.1"/>
    </source>
</evidence>
<accession>A0A2T0AUQ1</accession>